<dbReference type="EMBL" id="GAMC01000858">
    <property type="protein sequence ID" value="JAC05698.1"/>
    <property type="molecule type" value="mRNA"/>
</dbReference>
<name>W8C1M0_CERCA</name>
<organism evidence="1">
    <name type="scientific">Ceratitis capitata</name>
    <name type="common">Mediterranean fruit fly</name>
    <name type="synonym">Tephritis capitata</name>
    <dbReference type="NCBI Taxonomy" id="7213"/>
    <lineage>
        <taxon>Eukaryota</taxon>
        <taxon>Metazoa</taxon>
        <taxon>Ecdysozoa</taxon>
        <taxon>Arthropoda</taxon>
        <taxon>Hexapoda</taxon>
        <taxon>Insecta</taxon>
        <taxon>Pterygota</taxon>
        <taxon>Neoptera</taxon>
        <taxon>Endopterygota</taxon>
        <taxon>Diptera</taxon>
        <taxon>Brachycera</taxon>
        <taxon>Muscomorpha</taxon>
        <taxon>Tephritoidea</taxon>
        <taxon>Tephritidae</taxon>
        <taxon>Ceratitis</taxon>
        <taxon>Ceratitis</taxon>
    </lineage>
</organism>
<sequence length="196" mass="22872">MSLGYTFLGCPFLMNIDNKEILYEILNYSIDVLLNNSDEHQMEKNCHKYGFQNVHDFMLMTRKIARAYKTYYENENATEADLLYEFSNLSPELQRLVPAVYEARKSEIEKYMLQLQNAQENPLVLSFDYDARVVLGDSSFAQNFRELVRIYFNCCDANGKLSKLHFEMDSKKLNEFIAVLEDALGKDENKNNLAHS</sequence>
<dbReference type="GeneID" id="101457072"/>
<reference evidence="1" key="2">
    <citation type="journal article" date="2014" name="BMC Genomics">
        <title>A genomic perspective to assessing quality of mass-reared SIT flies used in Mediterranean fruit fly (Ceratitis capitata) eradication in California.</title>
        <authorList>
            <person name="Calla B."/>
            <person name="Hall B."/>
            <person name="Hou S."/>
            <person name="Geib S.M."/>
        </authorList>
    </citation>
    <scope>NUCLEOTIDE SEQUENCE</scope>
</reference>
<protein>
    <submittedName>
        <fullName evidence="1">Uncharacterized protein</fullName>
    </submittedName>
</protein>
<dbReference type="KEGG" id="ccat:101457072"/>
<proteinExistence type="evidence at transcript level"/>
<dbReference type="OrthoDB" id="64318at2759"/>
<dbReference type="RefSeq" id="XP_004524222.2">
    <property type="nucleotide sequence ID" value="XM_004524165.4"/>
</dbReference>
<accession>W8C1M0</accession>
<reference evidence="1" key="1">
    <citation type="submission" date="2013-07" db="EMBL/GenBank/DDBJ databases">
        <authorList>
            <person name="Geib S."/>
        </authorList>
    </citation>
    <scope>NUCLEOTIDE SEQUENCE</scope>
</reference>
<dbReference type="AlphaFoldDB" id="W8C1M0"/>
<evidence type="ECO:0000313" key="1">
    <source>
        <dbReference type="EMBL" id="JAC05698.1"/>
    </source>
</evidence>